<evidence type="ECO:0000313" key="3">
    <source>
        <dbReference type="Proteomes" id="UP001344888"/>
    </source>
</evidence>
<feature type="transmembrane region" description="Helical" evidence="1">
    <location>
        <begin position="143"/>
        <end position="161"/>
    </location>
</feature>
<dbReference type="RefSeq" id="WP_326124513.1">
    <property type="nucleotide sequence ID" value="NZ_JARSFG010000020.1"/>
</dbReference>
<keyword evidence="1" id="KW-1133">Transmembrane helix</keyword>
<keyword evidence="3" id="KW-1185">Reference proteome</keyword>
<comment type="caution">
    <text evidence="2">The sequence shown here is derived from an EMBL/GenBank/DDBJ whole genome shotgun (WGS) entry which is preliminary data.</text>
</comment>
<dbReference type="InterPro" id="IPR009574">
    <property type="entry name" value="DUF1189"/>
</dbReference>
<accession>A0AAW9NXT1</accession>
<dbReference type="Proteomes" id="UP001344888">
    <property type="component" value="Unassembled WGS sequence"/>
</dbReference>
<dbReference type="AlphaFoldDB" id="A0AAW9NXT1"/>
<gene>
    <name evidence="2" type="ORF">P9B03_16070</name>
</gene>
<feature type="transmembrane region" description="Helical" evidence="1">
    <location>
        <begin position="70"/>
        <end position="96"/>
    </location>
</feature>
<feature type="transmembrane region" description="Helical" evidence="1">
    <location>
        <begin position="117"/>
        <end position="137"/>
    </location>
</feature>
<proteinExistence type="predicted"/>
<keyword evidence="1" id="KW-0812">Transmembrane</keyword>
<dbReference type="EMBL" id="JARSFG010000020">
    <property type="protein sequence ID" value="MEC1180018.1"/>
    <property type="molecule type" value="Genomic_DNA"/>
</dbReference>
<dbReference type="Pfam" id="PF06691">
    <property type="entry name" value="DUF1189"/>
    <property type="match status" value="1"/>
</dbReference>
<reference evidence="2 3" key="1">
    <citation type="submission" date="2023-03" db="EMBL/GenBank/DDBJ databases">
        <title>Bacillus Genome Sequencing.</title>
        <authorList>
            <person name="Dunlap C."/>
        </authorList>
    </citation>
    <scope>NUCLEOTIDE SEQUENCE [LARGE SCALE GENOMIC DNA]</scope>
    <source>
        <strain evidence="2 3">B-59205</strain>
    </source>
</reference>
<evidence type="ECO:0000256" key="1">
    <source>
        <dbReference type="SAM" id="Phobius"/>
    </source>
</evidence>
<organism evidence="2 3">
    <name type="scientific">Metasolibacillus meyeri</name>
    <dbReference type="NCBI Taxonomy" id="1071052"/>
    <lineage>
        <taxon>Bacteria</taxon>
        <taxon>Bacillati</taxon>
        <taxon>Bacillota</taxon>
        <taxon>Bacilli</taxon>
        <taxon>Bacillales</taxon>
        <taxon>Caryophanaceae</taxon>
        <taxon>Metasolibacillus</taxon>
    </lineage>
</organism>
<name>A0AAW9NXT1_9BACL</name>
<evidence type="ECO:0000313" key="2">
    <source>
        <dbReference type="EMBL" id="MEC1180018.1"/>
    </source>
</evidence>
<protein>
    <submittedName>
        <fullName evidence="2">DUF1189 family protein</fullName>
    </submittedName>
</protein>
<sequence length="170" mass="19801">MQLKHSQLFLDSLYQPKKLAAYRIMPIGKVIQYVFLLITAMTVFSLGKFFNNEINQIFAYKEIEEFASDLKWLVYAISIVFLFVMNTLILFAKISVYAYAGQLFLKPMQRRGEYRQVWRTAAFAITWEVILSIILSFFAIPSIVSILLFIVVTMTILLMTLKKYPKMPQA</sequence>
<feature type="transmembrane region" description="Helical" evidence="1">
    <location>
        <begin position="30"/>
        <end position="50"/>
    </location>
</feature>
<keyword evidence="1" id="KW-0472">Membrane</keyword>